<dbReference type="Proteomes" id="UP000629287">
    <property type="component" value="Unassembled WGS sequence"/>
</dbReference>
<dbReference type="OrthoDB" id="9027184at2"/>
<comment type="caution">
    <text evidence="1">The sequence shown here is derived from an EMBL/GenBank/DDBJ whole genome shotgun (WGS) entry which is preliminary data.</text>
</comment>
<keyword evidence="2" id="KW-1185">Reference proteome</keyword>
<proteinExistence type="predicted"/>
<dbReference type="NCBIfam" id="TIGR02243">
    <property type="entry name" value="putative baseplate assembly protein"/>
    <property type="match status" value="1"/>
</dbReference>
<dbReference type="RefSeq" id="WP_046916641.1">
    <property type="nucleotide sequence ID" value="NZ_JADBGF010000001.1"/>
</dbReference>
<sequence length="652" mass="70970">MALPSPNLDDRRFQQFVDDAKRYIQQRAPEWTDHNVSDPGVTLVETVAHMADQIVYRLNRVPEKNHLAFLDLVGITLFPPSAARTDVTFWLSAPQEEPVPLPVGTEVATLRTESEEAVVFATERELSVVPCALRHLVTQRPGEPVTDRTADLAEGKDLMCFAESPRPGDGVLFGLTAAVPYCAIVLELDSVVDGVGVDPRQPPLVWEAWTEDGWTECEVDRDGTGGLNRPGEVVLHMPGGHTLSRTGGQEAGWLRCRVTEPLPGQPFYTTSPTVRAAEAFTIGGTTTAVHAETVYDEALGESTGLPGQRLRLAHFPVVGDTPPVLLQTAEHDGWTDWDVVPSFAASTSYDRHITLDSATGEIAFGPAVREPDGTLRSYGAVAPKGAVIRAVRYRTGGGRAGNVARGAIRVLRTSVPYVSEVVNREAARGGVDAETVEEAKVRAPITLRAQERAVTLRDYEELARRAAPETARITCLEGEEGEHGAYAVRVLVVPQAVPDPGGRLRFEQLVPGDALLRRITRHLDERRLIGTRLAVGPPFYQGVTVVATLHAFRGTDTDRVRRQAHDALYRHLDPLTGGADGRGWPFGRPVQSGEVFAVLQRVPGVELVDDVQLHPADPLTGKRGDPTNRIDLSPPSLVFSFDHRVRVIGDKP</sequence>
<reference evidence="1 2" key="1">
    <citation type="submission" date="2020-10" db="EMBL/GenBank/DDBJ databases">
        <title>Sequencing the genomes of 1000 actinobacteria strains.</title>
        <authorList>
            <person name="Klenk H.-P."/>
        </authorList>
    </citation>
    <scope>NUCLEOTIDE SEQUENCE [LARGE SCALE GENOMIC DNA]</scope>
    <source>
        <strain evidence="1 2">DSM 41803</strain>
    </source>
</reference>
<evidence type="ECO:0000313" key="1">
    <source>
        <dbReference type="EMBL" id="MBE1600392.1"/>
    </source>
</evidence>
<name>A0A8I0PAK5_9ACTN</name>
<evidence type="ECO:0000313" key="2">
    <source>
        <dbReference type="Proteomes" id="UP000629287"/>
    </source>
</evidence>
<dbReference type="AlphaFoldDB" id="A0A8I0PAK5"/>
<organism evidence="1 2">
    <name type="scientific">Streptomyces stelliscabiei</name>
    <dbReference type="NCBI Taxonomy" id="146820"/>
    <lineage>
        <taxon>Bacteria</taxon>
        <taxon>Bacillati</taxon>
        <taxon>Actinomycetota</taxon>
        <taxon>Actinomycetes</taxon>
        <taxon>Kitasatosporales</taxon>
        <taxon>Streptomycetaceae</taxon>
        <taxon>Streptomyces</taxon>
    </lineage>
</organism>
<protein>
    <submittedName>
        <fullName evidence="1">Putative phage baseplate assembly protein</fullName>
    </submittedName>
</protein>
<dbReference type="EMBL" id="JADBGF010000001">
    <property type="protein sequence ID" value="MBE1600392.1"/>
    <property type="molecule type" value="Genomic_DNA"/>
</dbReference>
<dbReference type="InterPro" id="IPR011749">
    <property type="entry name" value="CHP02243"/>
</dbReference>
<dbReference type="GeneID" id="86831042"/>
<accession>A0A8I0PAK5</accession>
<gene>
    <name evidence="1" type="ORF">H4687_006521</name>
</gene>